<keyword evidence="1" id="KW-1133">Transmembrane helix</keyword>
<reference evidence="2 3" key="1">
    <citation type="submission" date="2020-08" db="EMBL/GenBank/DDBJ databases">
        <title>Genomic Encyclopedia of Type Strains, Phase IV (KMG-IV): sequencing the most valuable type-strain genomes for metagenomic binning, comparative biology and taxonomic classification.</title>
        <authorList>
            <person name="Goeker M."/>
        </authorList>
    </citation>
    <scope>NUCLEOTIDE SEQUENCE [LARGE SCALE GENOMIC DNA]</scope>
    <source>
        <strain evidence="2 3">DSM 29007</strain>
    </source>
</reference>
<proteinExistence type="predicted"/>
<sequence>MAGQRTYNDDEVREIFASAAQRELAEPRPGASQGLSLVELQDIGREAGLDVAEVTRAAAALDAHTAQLPVRTTLGAPIEVTRVVPLPRAPTTSEWEQLVGELRATFRARGRVISQGGLLEWVNGNLHACVEPGEGGYRLRLGTVKGNALAVNALGGVGMLAGLAAVAAAMMSGAPQDLIVPGMLTATALGTVGANRIRLPRWASERSRQMDYIAARMGAIMAGDPRPAD</sequence>
<dbReference type="AlphaFoldDB" id="A0A841GUT6"/>
<gene>
    <name evidence="2" type="ORF">HNQ61_000474</name>
</gene>
<evidence type="ECO:0000313" key="2">
    <source>
        <dbReference type="EMBL" id="MBB6068863.1"/>
    </source>
</evidence>
<accession>A0A841GUT6</accession>
<dbReference type="Proteomes" id="UP000582837">
    <property type="component" value="Unassembled WGS sequence"/>
</dbReference>
<feature type="transmembrane region" description="Helical" evidence="1">
    <location>
        <begin position="178"/>
        <end position="197"/>
    </location>
</feature>
<keyword evidence="3" id="KW-1185">Reference proteome</keyword>
<protein>
    <submittedName>
        <fullName evidence="2">Uncharacterized protein</fullName>
    </submittedName>
</protein>
<feature type="transmembrane region" description="Helical" evidence="1">
    <location>
        <begin position="148"/>
        <end position="172"/>
    </location>
</feature>
<name>A0A841GUT6_9BACT</name>
<organism evidence="2 3">
    <name type="scientific">Longimicrobium terrae</name>
    <dbReference type="NCBI Taxonomy" id="1639882"/>
    <lineage>
        <taxon>Bacteria</taxon>
        <taxon>Pseudomonadati</taxon>
        <taxon>Gemmatimonadota</taxon>
        <taxon>Longimicrobiia</taxon>
        <taxon>Longimicrobiales</taxon>
        <taxon>Longimicrobiaceae</taxon>
        <taxon>Longimicrobium</taxon>
    </lineage>
</organism>
<keyword evidence="1" id="KW-0812">Transmembrane</keyword>
<dbReference type="EMBL" id="JACHIA010000001">
    <property type="protein sequence ID" value="MBB6068863.1"/>
    <property type="molecule type" value="Genomic_DNA"/>
</dbReference>
<keyword evidence="1" id="KW-0472">Membrane</keyword>
<evidence type="ECO:0000256" key="1">
    <source>
        <dbReference type="SAM" id="Phobius"/>
    </source>
</evidence>
<dbReference type="RefSeq" id="WP_170031308.1">
    <property type="nucleotide sequence ID" value="NZ_JABDTL010000001.1"/>
</dbReference>
<comment type="caution">
    <text evidence="2">The sequence shown here is derived from an EMBL/GenBank/DDBJ whole genome shotgun (WGS) entry which is preliminary data.</text>
</comment>
<evidence type="ECO:0000313" key="3">
    <source>
        <dbReference type="Proteomes" id="UP000582837"/>
    </source>
</evidence>